<protein>
    <submittedName>
        <fullName evidence="1">Pyroglutamyl-peptidase I</fullName>
        <ecNumber evidence="1">3.4.19.3</ecNumber>
    </submittedName>
</protein>
<dbReference type="EC" id="3.4.19.3" evidence="1"/>
<name>A0ACC6PH21_9BACL</name>
<dbReference type="EMBL" id="JBBKAR010000052">
    <property type="protein sequence ID" value="MEJ8306270.1"/>
    <property type="molecule type" value="Genomic_DNA"/>
</dbReference>
<dbReference type="Proteomes" id="UP001380953">
    <property type="component" value="Unassembled WGS sequence"/>
</dbReference>
<keyword evidence="2" id="KW-1185">Reference proteome</keyword>
<evidence type="ECO:0000313" key="1">
    <source>
        <dbReference type="EMBL" id="MEJ8306270.1"/>
    </source>
</evidence>
<reference evidence="1" key="1">
    <citation type="submission" date="2024-03" db="EMBL/GenBank/DDBJ databases">
        <title>Whole genome sequecning of epiphytes from Marcgravia umbellata leaves.</title>
        <authorList>
            <person name="Kumar G."/>
            <person name="Savka M.A."/>
        </authorList>
    </citation>
    <scope>NUCLEOTIDE SEQUENCE</scope>
    <source>
        <strain evidence="1">RIT_BL5</strain>
    </source>
</reference>
<accession>A0ACC6PH21</accession>
<proteinExistence type="predicted"/>
<comment type="caution">
    <text evidence="1">The sequence shown here is derived from an EMBL/GenBank/DDBJ whole genome shotgun (WGS) entry which is preliminary data.</text>
</comment>
<sequence length="212" mass="23360">MKILISGFEPFGDSPINPTQELLERIEQENFEGIDVHTLLLPVRYDDCADRLLEEAERLQPDVVIACGLAAGRTAITPERIAINIKDTESYADNGGRSPHDEPIRENGPDGLFATLPIRRMVEELRAADIPASVSNTAGTYICNNTMYVLLDSLQQKHSKTLAGFVHFPASTRLSALKPTLPSLPQETLLEGLRILIHVTARAITDRKTSGF</sequence>
<gene>
    <name evidence="1" type="ORF">WKI47_20390</name>
</gene>
<organism evidence="1 2">
    <name type="scientific">Saccharibacillus sacchari</name>
    <dbReference type="NCBI Taxonomy" id="456493"/>
    <lineage>
        <taxon>Bacteria</taxon>
        <taxon>Bacillati</taxon>
        <taxon>Bacillota</taxon>
        <taxon>Bacilli</taxon>
        <taxon>Bacillales</taxon>
        <taxon>Paenibacillaceae</taxon>
        <taxon>Saccharibacillus</taxon>
    </lineage>
</organism>
<keyword evidence="1" id="KW-0378">Hydrolase</keyword>
<evidence type="ECO:0000313" key="2">
    <source>
        <dbReference type="Proteomes" id="UP001380953"/>
    </source>
</evidence>